<evidence type="ECO:0000256" key="8">
    <source>
        <dbReference type="ARBA" id="ARBA00049047"/>
    </source>
</evidence>
<evidence type="ECO:0000256" key="2">
    <source>
        <dbReference type="ARBA" id="ARBA00011270"/>
    </source>
</evidence>
<evidence type="ECO:0000256" key="7">
    <source>
        <dbReference type="ARBA" id="ARBA00023239"/>
    </source>
</evidence>
<dbReference type="AlphaFoldDB" id="A0A399G7F9"/>
<dbReference type="Pfam" id="PF00290">
    <property type="entry name" value="Trp_syntA"/>
    <property type="match status" value="1"/>
</dbReference>
<keyword evidence="7" id="KW-0456">Lyase</keyword>
<reference evidence="9" key="1">
    <citation type="submission" date="2020-10" db="EMBL/GenBank/DDBJ databases">
        <title>De novo genome project of the cellulose decomposer Thermobifida halotolerans type strain.</title>
        <authorList>
            <person name="Nagy I."/>
            <person name="Horvath B."/>
            <person name="Kukolya J."/>
            <person name="Nagy I."/>
            <person name="Orsini M."/>
        </authorList>
    </citation>
    <scope>NUCLEOTIDE SEQUENCE</scope>
    <source>
        <strain evidence="9">DSM 44931</strain>
    </source>
</reference>
<evidence type="ECO:0000256" key="6">
    <source>
        <dbReference type="ARBA" id="ARBA00023141"/>
    </source>
</evidence>
<dbReference type="Gene3D" id="3.20.20.70">
    <property type="entry name" value="Aldolase class I"/>
    <property type="match status" value="1"/>
</dbReference>
<dbReference type="GO" id="GO:0004834">
    <property type="term" value="F:tryptophan synthase activity"/>
    <property type="evidence" value="ECO:0007669"/>
    <property type="project" value="UniProtKB-EC"/>
</dbReference>
<evidence type="ECO:0000313" key="9">
    <source>
        <dbReference type="EMBL" id="UOE21125.1"/>
    </source>
</evidence>
<keyword evidence="5" id="KW-0822">Tryptophan biosynthesis</keyword>
<keyword evidence="4" id="KW-0028">Amino-acid biosynthesis</keyword>
<dbReference type="InterPro" id="IPR013785">
    <property type="entry name" value="Aldolase_TIM"/>
</dbReference>
<evidence type="ECO:0000256" key="4">
    <source>
        <dbReference type="ARBA" id="ARBA00022605"/>
    </source>
</evidence>
<comment type="subunit">
    <text evidence="2">Tetramer of two alpha and two beta chains.</text>
</comment>
<sequence>MGAVDRIGDRLRRADARRERMLVVYLTLGDPLPGSPVEAAVAAVEAGADMVELGLPTPSTRPRGALVRESFERAAGLGEERVWGLLGEIREALPRTPILPLVYPRTVDDLGWDRLVRCSREAGVDGLVLAGPRGPEEVERVAAADLSAVPLIGPSAADAGRLEAAAGHMTYRGLAARTGERLDLAEARRAVAALAATAGKPFLAGFGIRDEHEIRALAPHAAGLVVGSRLLELLGAAEPRDRLDTLRANVRRWKDATRLRERKREDGCGST</sequence>
<dbReference type="Proteomes" id="UP000265719">
    <property type="component" value="Chromosome"/>
</dbReference>
<accession>A0A399G7F9</accession>
<dbReference type="PANTHER" id="PTHR43406">
    <property type="entry name" value="TRYPTOPHAN SYNTHASE, ALPHA CHAIN"/>
    <property type="match status" value="1"/>
</dbReference>
<dbReference type="InterPro" id="IPR002028">
    <property type="entry name" value="Trp_synthase_suA"/>
</dbReference>
<evidence type="ECO:0000313" key="10">
    <source>
        <dbReference type="Proteomes" id="UP000265719"/>
    </source>
</evidence>
<dbReference type="InterPro" id="IPR011060">
    <property type="entry name" value="RibuloseP-bd_barrel"/>
</dbReference>
<organism evidence="9 10">
    <name type="scientific">Thermobifida halotolerans</name>
    <dbReference type="NCBI Taxonomy" id="483545"/>
    <lineage>
        <taxon>Bacteria</taxon>
        <taxon>Bacillati</taxon>
        <taxon>Actinomycetota</taxon>
        <taxon>Actinomycetes</taxon>
        <taxon>Streptosporangiales</taxon>
        <taxon>Nocardiopsidaceae</taxon>
        <taxon>Thermobifida</taxon>
    </lineage>
</organism>
<comment type="pathway">
    <text evidence="1">Amino-acid biosynthesis; L-tryptophan biosynthesis; L-tryptophan from chorismate: step 5/5.</text>
</comment>
<protein>
    <recommendedName>
        <fullName evidence="3">tryptophan synthase</fullName>
        <ecNumber evidence="3">4.2.1.20</ecNumber>
    </recommendedName>
</protein>
<dbReference type="PANTHER" id="PTHR43406:SF1">
    <property type="entry name" value="TRYPTOPHAN SYNTHASE ALPHA CHAIN, CHLOROPLASTIC"/>
    <property type="match status" value="1"/>
</dbReference>
<comment type="catalytic activity">
    <reaction evidence="8">
        <text>(1S,2R)-1-C-(indol-3-yl)glycerol 3-phosphate + L-serine = D-glyceraldehyde 3-phosphate + L-tryptophan + H2O</text>
        <dbReference type="Rhea" id="RHEA:10532"/>
        <dbReference type="ChEBI" id="CHEBI:15377"/>
        <dbReference type="ChEBI" id="CHEBI:33384"/>
        <dbReference type="ChEBI" id="CHEBI:57912"/>
        <dbReference type="ChEBI" id="CHEBI:58866"/>
        <dbReference type="ChEBI" id="CHEBI:59776"/>
        <dbReference type="EC" id="4.2.1.20"/>
    </reaction>
</comment>
<dbReference type="EC" id="4.2.1.20" evidence="3"/>
<dbReference type="KEGG" id="thao:NI17_008275"/>
<dbReference type="SUPFAM" id="SSF51366">
    <property type="entry name" value="Ribulose-phoshate binding barrel"/>
    <property type="match status" value="1"/>
</dbReference>
<dbReference type="EMBL" id="CP063196">
    <property type="protein sequence ID" value="UOE21125.1"/>
    <property type="molecule type" value="Genomic_DNA"/>
</dbReference>
<dbReference type="GO" id="GO:0005829">
    <property type="term" value="C:cytosol"/>
    <property type="evidence" value="ECO:0007669"/>
    <property type="project" value="TreeGrafter"/>
</dbReference>
<evidence type="ECO:0000256" key="1">
    <source>
        <dbReference type="ARBA" id="ARBA00004733"/>
    </source>
</evidence>
<gene>
    <name evidence="9" type="ORF">NI17_008275</name>
</gene>
<dbReference type="RefSeq" id="WP_119267698.1">
    <property type="nucleotide sequence ID" value="NZ_CP063196.1"/>
</dbReference>
<proteinExistence type="predicted"/>
<keyword evidence="10" id="KW-1185">Reference proteome</keyword>
<evidence type="ECO:0000256" key="5">
    <source>
        <dbReference type="ARBA" id="ARBA00022822"/>
    </source>
</evidence>
<name>A0A399G7F9_9ACTN</name>
<keyword evidence="6" id="KW-0057">Aromatic amino acid biosynthesis</keyword>
<evidence type="ECO:0000256" key="3">
    <source>
        <dbReference type="ARBA" id="ARBA00012043"/>
    </source>
</evidence>